<evidence type="ECO:0000259" key="1">
    <source>
        <dbReference type="Pfam" id="PF09836"/>
    </source>
</evidence>
<feature type="domain" description="Putative DNA-binding" evidence="1">
    <location>
        <begin position="3"/>
        <end position="93"/>
    </location>
</feature>
<proteinExistence type="predicted"/>
<organism evidence="2 3">
    <name type="scientific">Rhodobacter ferrooxidans</name>
    <dbReference type="NCBI Taxonomy" id="371731"/>
    <lineage>
        <taxon>Bacteria</taxon>
        <taxon>Pseudomonadati</taxon>
        <taxon>Pseudomonadota</taxon>
        <taxon>Alphaproteobacteria</taxon>
        <taxon>Rhodobacterales</taxon>
        <taxon>Rhodobacter group</taxon>
        <taxon>Rhodobacter</taxon>
    </lineage>
</organism>
<dbReference type="InterPro" id="IPR018640">
    <property type="entry name" value="DUF2063"/>
</dbReference>
<dbReference type="eggNOG" id="COG3219">
    <property type="taxonomic scope" value="Bacteria"/>
</dbReference>
<dbReference type="EMBL" id="ACYY01000009">
    <property type="protein sequence ID" value="EEW25438.1"/>
    <property type="molecule type" value="Genomic_DNA"/>
</dbReference>
<dbReference type="RefSeq" id="WP_008030046.1">
    <property type="nucleotide sequence ID" value="NZ_ACYY01000009.1"/>
</dbReference>
<keyword evidence="3" id="KW-1185">Reference proteome</keyword>
<dbReference type="Pfam" id="PF09836">
    <property type="entry name" value="DUF2063"/>
    <property type="match status" value="1"/>
</dbReference>
<sequence>MSQSVFRTALLDPAHATPPGLLDRHGTPATRRFAVYRNNVAVSLTAALETGFPVLRRVLGEEFFAAMAGVFLRMHPPTSPVLMFYGAQLPDFLHEFPPVAHLPYLPDLARLELALRQSYHAADAAPLPAATLAGLSAERFLAARLRLAPALRLIRSPWPVFSIWRANSVADAPPPRMAAESLLVLRPDFDPEPHLLTPAAGSFLAALLAGEPVAQALTAAGPQHDLAATLALLRQGGGIVGLVEDDL</sequence>
<dbReference type="AlphaFoldDB" id="C8S0Z7"/>
<reference evidence="2 3" key="1">
    <citation type="submission" date="2009-08" db="EMBL/GenBank/DDBJ databases">
        <title>The draft genome of Rhodobacter sp. SW2.</title>
        <authorList>
            <consortium name="US DOE Joint Genome Institute (JGI-PGF)"/>
            <person name="Lucas S."/>
            <person name="Copeland A."/>
            <person name="Lapidus A."/>
            <person name="Glavina del Rio T."/>
            <person name="Tice H."/>
            <person name="Bruce D."/>
            <person name="Goodwin L."/>
            <person name="Pitluck S."/>
            <person name="Larimer F."/>
            <person name="Land M.L."/>
            <person name="Hauser L."/>
            <person name="Emerson D."/>
        </authorList>
    </citation>
    <scope>NUCLEOTIDE SEQUENCE [LARGE SCALE GENOMIC DNA]</scope>
    <source>
        <strain evidence="2 3">SW2</strain>
    </source>
</reference>
<dbReference type="Gene3D" id="1.10.150.690">
    <property type="entry name" value="DUF2063"/>
    <property type="match status" value="1"/>
</dbReference>
<dbReference type="Proteomes" id="UP000010121">
    <property type="component" value="Unassembled WGS sequence"/>
</dbReference>
<accession>C8S0Z7</accession>
<dbReference type="InterPro" id="IPR044922">
    <property type="entry name" value="DUF2063_N_sf"/>
</dbReference>
<protein>
    <recommendedName>
        <fullName evidence="1">Putative DNA-binding domain-containing protein</fullName>
    </recommendedName>
</protein>
<comment type="caution">
    <text evidence="2">The sequence shown here is derived from an EMBL/GenBank/DDBJ whole genome shotgun (WGS) entry which is preliminary data.</text>
</comment>
<dbReference type="STRING" id="371731.Rsw2DRAFT_1725"/>
<evidence type="ECO:0000313" key="2">
    <source>
        <dbReference type="EMBL" id="EEW25438.1"/>
    </source>
</evidence>
<evidence type="ECO:0000313" key="3">
    <source>
        <dbReference type="Proteomes" id="UP000010121"/>
    </source>
</evidence>
<gene>
    <name evidence="2" type="ORF">Rsw2DRAFT_1725</name>
</gene>
<name>C8S0Z7_9RHOB</name>
<dbReference type="OrthoDB" id="4146344at2"/>